<keyword evidence="3" id="KW-1185">Reference proteome</keyword>
<keyword evidence="1" id="KW-0472">Membrane</keyword>
<feature type="transmembrane region" description="Helical" evidence="1">
    <location>
        <begin position="35"/>
        <end position="54"/>
    </location>
</feature>
<organism evidence="2 3">
    <name type="scientific">Herbiconiux moechotypicola</name>
    <dbReference type="NCBI Taxonomy" id="637393"/>
    <lineage>
        <taxon>Bacteria</taxon>
        <taxon>Bacillati</taxon>
        <taxon>Actinomycetota</taxon>
        <taxon>Actinomycetes</taxon>
        <taxon>Micrococcales</taxon>
        <taxon>Microbacteriaceae</taxon>
        <taxon>Herbiconiux</taxon>
    </lineage>
</organism>
<protein>
    <submittedName>
        <fullName evidence="2">Uncharacterized protein</fullName>
    </submittedName>
</protein>
<proteinExistence type="predicted"/>
<gene>
    <name evidence="2" type="ORF">GCM10009851_24500</name>
</gene>
<accession>A0ABN3DQJ1</accession>
<reference evidence="2 3" key="1">
    <citation type="journal article" date="2019" name="Int. J. Syst. Evol. Microbiol.">
        <title>The Global Catalogue of Microorganisms (GCM) 10K type strain sequencing project: providing services to taxonomists for standard genome sequencing and annotation.</title>
        <authorList>
            <consortium name="The Broad Institute Genomics Platform"/>
            <consortium name="The Broad Institute Genome Sequencing Center for Infectious Disease"/>
            <person name="Wu L."/>
            <person name="Ma J."/>
        </authorList>
    </citation>
    <scope>NUCLEOTIDE SEQUENCE [LARGE SCALE GENOMIC DNA]</scope>
    <source>
        <strain evidence="2 3">JCM 16117</strain>
    </source>
</reference>
<sequence length="107" mass="11992">MACILVTSVSIRDPIDPRIRTPNLRLRQRASRGEATMAISKLLVAVLLMGWLILPATDARDPAAVRPDGWRVVLFAFTRVALLLFSWTAALLAMEDRARRRHAIHPP</sequence>
<dbReference type="EMBL" id="BAAAQY010000007">
    <property type="protein sequence ID" value="GAA2238563.1"/>
    <property type="molecule type" value="Genomic_DNA"/>
</dbReference>
<evidence type="ECO:0000256" key="1">
    <source>
        <dbReference type="SAM" id="Phobius"/>
    </source>
</evidence>
<name>A0ABN3DQJ1_9MICO</name>
<evidence type="ECO:0000313" key="2">
    <source>
        <dbReference type="EMBL" id="GAA2238563.1"/>
    </source>
</evidence>
<comment type="caution">
    <text evidence="2">The sequence shown here is derived from an EMBL/GenBank/DDBJ whole genome shotgun (WGS) entry which is preliminary data.</text>
</comment>
<keyword evidence="1" id="KW-0812">Transmembrane</keyword>
<evidence type="ECO:0000313" key="3">
    <source>
        <dbReference type="Proteomes" id="UP001500929"/>
    </source>
</evidence>
<feature type="transmembrane region" description="Helical" evidence="1">
    <location>
        <begin position="74"/>
        <end position="94"/>
    </location>
</feature>
<keyword evidence="1" id="KW-1133">Transmembrane helix</keyword>
<dbReference type="Proteomes" id="UP001500929">
    <property type="component" value="Unassembled WGS sequence"/>
</dbReference>